<feature type="compositionally biased region" description="Basic and acidic residues" evidence="1">
    <location>
        <begin position="27"/>
        <end position="36"/>
    </location>
</feature>
<feature type="region of interest" description="Disordered" evidence="1">
    <location>
        <begin position="1"/>
        <end position="54"/>
    </location>
</feature>
<dbReference type="EMBL" id="BNJF01000001">
    <property type="protein sequence ID" value="GHO43785.1"/>
    <property type="molecule type" value="Genomic_DNA"/>
</dbReference>
<comment type="caution">
    <text evidence="2">The sequence shown here is derived from an EMBL/GenBank/DDBJ whole genome shotgun (WGS) entry which is preliminary data.</text>
</comment>
<dbReference type="Proteomes" id="UP000612362">
    <property type="component" value="Unassembled WGS sequence"/>
</dbReference>
<evidence type="ECO:0000256" key="1">
    <source>
        <dbReference type="SAM" id="MobiDB-lite"/>
    </source>
</evidence>
<reference evidence="2" key="1">
    <citation type="submission" date="2020-10" db="EMBL/GenBank/DDBJ databases">
        <title>Taxonomic study of unclassified bacteria belonging to the class Ktedonobacteria.</title>
        <authorList>
            <person name="Yabe S."/>
            <person name="Wang C.M."/>
            <person name="Zheng Y."/>
            <person name="Sakai Y."/>
            <person name="Cavaletti L."/>
            <person name="Monciardini P."/>
            <person name="Donadio S."/>
        </authorList>
    </citation>
    <scope>NUCLEOTIDE SEQUENCE</scope>
    <source>
        <strain evidence="2">SOSP1-1</strain>
    </source>
</reference>
<dbReference type="AlphaFoldDB" id="A0A8J3HZ47"/>
<accession>A0A8J3HZ47</accession>
<feature type="compositionally biased region" description="Basic and acidic residues" evidence="1">
    <location>
        <begin position="45"/>
        <end position="54"/>
    </location>
</feature>
<protein>
    <submittedName>
        <fullName evidence="2">Uncharacterized protein</fullName>
    </submittedName>
</protein>
<sequence>MQEGYYNTQNCANKKSSRKKKGASLRIHAEDDKTYRNETGGAHSESARYRSAEG</sequence>
<evidence type="ECO:0000313" key="2">
    <source>
        <dbReference type="EMBL" id="GHO43785.1"/>
    </source>
</evidence>
<organism evidence="2 3">
    <name type="scientific">Ktedonospora formicarum</name>
    <dbReference type="NCBI Taxonomy" id="2778364"/>
    <lineage>
        <taxon>Bacteria</taxon>
        <taxon>Bacillati</taxon>
        <taxon>Chloroflexota</taxon>
        <taxon>Ktedonobacteria</taxon>
        <taxon>Ktedonobacterales</taxon>
        <taxon>Ktedonobacteraceae</taxon>
        <taxon>Ktedonospora</taxon>
    </lineage>
</organism>
<proteinExistence type="predicted"/>
<feature type="compositionally biased region" description="Polar residues" evidence="1">
    <location>
        <begin position="1"/>
        <end position="14"/>
    </location>
</feature>
<gene>
    <name evidence="2" type="ORF">KSX_19480</name>
</gene>
<keyword evidence="3" id="KW-1185">Reference proteome</keyword>
<name>A0A8J3HZ47_9CHLR</name>
<evidence type="ECO:0000313" key="3">
    <source>
        <dbReference type="Proteomes" id="UP000612362"/>
    </source>
</evidence>